<accession>A0A9K3N0V6</accession>
<dbReference type="Gramene" id="mRNA:HanXRQr2_Chr11g0495521">
    <property type="protein sequence ID" value="mRNA:HanXRQr2_Chr11g0495521"/>
    <property type="gene ID" value="HanXRQr2_Chr11g0495521"/>
</dbReference>
<evidence type="ECO:0000313" key="2">
    <source>
        <dbReference type="EMBL" id="KAF5782408.1"/>
    </source>
</evidence>
<feature type="transmembrane region" description="Helical" evidence="1">
    <location>
        <begin position="82"/>
        <end position="100"/>
    </location>
</feature>
<comment type="caution">
    <text evidence="2">The sequence shown here is derived from an EMBL/GenBank/DDBJ whole genome shotgun (WGS) entry which is preliminary data.</text>
</comment>
<keyword evidence="3" id="KW-1185">Reference proteome</keyword>
<dbReference type="PANTHER" id="PTHR48462">
    <property type="entry name" value="PROTEIN, PUTATIVE-RELATED"/>
    <property type="match status" value="1"/>
</dbReference>
<dbReference type="Proteomes" id="UP000215914">
    <property type="component" value="Unassembled WGS sequence"/>
</dbReference>
<dbReference type="AlphaFoldDB" id="A0A9K3N0V6"/>
<protein>
    <submittedName>
        <fullName evidence="2">Uncharacterized protein</fullName>
    </submittedName>
</protein>
<keyword evidence="1" id="KW-0812">Transmembrane</keyword>
<proteinExistence type="predicted"/>
<keyword evidence="1" id="KW-0472">Membrane</keyword>
<organism evidence="2 3">
    <name type="scientific">Helianthus annuus</name>
    <name type="common">Common sunflower</name>
    <dbReference type="NCBI Taxonomy" id="4232"/>
    <lineage>
        <taxon>Eukaryota</taxon>
        <taxon>Viridiplantae</taxon>
        <taxon>Streptophyta</taxon>
        <taxon>Embryophyta</taxon>
        <taxon>Tracheophyta</taxon>
        <taxon>Spermatophyta</taxon>
        <taxon>Magnoliopsida</taxon>
        <taxon>eudicotyledons</taxon>
        <taxon>Gunneridae</taxon>
        <taxon>Pentapetalae</taxon>
        <taxon>asterids</taxon>
        <taxon>campanulids</taxon>
        <taxon>Asterales</taxon>
        <taxon>Asteraceae</taxon>
        <taxon>Asteroideae</taxon>
        <taxon>Heliantheae alliance</taxon>
        <taxon>Heliantheae</taxon>
        <taxon>Helianthus</taxon>
    </lineage>
</organism>
<gene>
    <name evidence="2" type="ORF">HanXRQr2_Chr11g0495521</name>
</gene>
<evidence type="ECO:0000313" key="3">
    <source>
        <dbReference type="Proteomes" id="UP000215914"/>
    </source>
</evidence>
<reference evidence="2" key="1">
    <citation type="journal article" date="2017" name="Nature">
        <title>The sunflower genome provides insights into oil metabolism, flowering and Asterid evolution.</title>
        <authorList>
            <person name="Badouin H."/>
            <person name="Gouzy J."/>
            <person name="Grassa C.J."/>
            <person name="Murat F."/>
            <person name="Staton S.E."/>
            <person name="Cottret L."/>
            <person name="Lelandais-Briere C."/>
            <person name="Owens G.L."/>
            <person name="Carrere S."/>
            <person name="Mayjonade B."/>
            <person name="Legrand L."/>
            <person name="Gill N."/>
            <person name="Kane N.C."/>
            <person name="Bowers J.E."/>
            <person name="Hubner S."/>
            <person name="Bellec A."/>
            <person name="Berard A."/>
            <person name="Berges H."/>
            <person name="Blanchet N."/>
            <person name="Boniface M.C."/>
            <person name="Brunel D."/>
            <person name="Catrice O."/>
            <person name="Chaidir N."/>
            <person name="Claudel C."/>
            <person name="Donnadieu C."/>
            <person name="Faraut T."/>
            <person name="Fievet G."/>
            <person name="Helmstetter N."/>
            <person name="King M."/>
            <person name="Knapp S.J."/>
            <person name="Lai Z."/>
            <person name="Le Paslier M.C."/>
            <person name="Lippi Y."/>
            <person name="Lorenzon L."/>
            <person name="Mandel J.R."/>
            <person name="Marage G."/>
            <person name="Marchand G."/>
            <person name="Marquand E."/>
            <person name="Bret-Mestries E."/>
            <person name="Morien E."/>
            <person name="Nambeesan S."/>
            <person name="Nguyen T."/>
            <person name="Pegot-Espagnet P."/>
            <person name="Pouilly N."/>
            <person name="Raftis F."/>
            <person name="Sallet E."/>
            <person name="Schiex T."/>
            <person name="Thomas J."/>
            <person name="Vandecasteele C."/>
            <person name="Vares D."/>
            <person name="Vear F."/>
            <person name="Vautrin S."/>
            <person name="Crespi M."/>
            <person name="Mangin B."/>
            <person name="Burke J.M."/>
            <person name="Salse J."/>
            <person name="Munos S."/>
            <person name="Vincourt P."/>
            <person name="Rieseberg L.H."/>
            <person name="Langlade N.B."/>
        </authorList>
    </citation>
    <scope>NUCLEOTIDE SEQUENCE</scope>
    <source>
        <tissue evidence="2">Leaves</tissue>
    </source>
</reference>
<dbReference type="PANTHER" id="PTHR48462:SF1">
    <property type="entry name" value="PROTEIN, PUTATIVE-RELATED"/>
    <property type="match status" value="1"/>
</dbReference>
<evidence type="ECO:0000256" key="1">
    <source>
        <dbReference type="SAM" id="Phobius"/>
    </source>
</evidence>
<name>A0A9K3N0V6_HELAN</name>
<sequence>MKPSHCYSEAHLAIQAHLSKAVFECLRAPHAQDFLLAIPIDGLGQHMSPVEYRTILKYRLVIPLFPVDEFIVESSRGSNTDMIWLGMSFLTYSGALVFLLRKRHPLIS</sequence>
<dbReference type="EMBL" id="MNCJ02000326">
    <property type="protein sequence ID" value="KAF5782408.1"/>
    <property type="molecule type" value="Genomic_DNA"/>
</dbReference>
<reference evidence="2" key="2">
    <citation type="submission" date="2020-06" db="EMBL/GenBank/DDBJ databases">
        <title>Helianthus annuus Genome sequencing and assembly Release 2.</title>
        <authorList>
            <person name="Gouzy J."/>
            <person name="Langlade N."/>
            <person name="Munos S."/>
        </authorList>
    </citation>
    <scope>NUCLEOTIDE SEQUENCE</scope>
    <source>
        <tissue evidence="2">Leaves</tissue>
    </source>
</reference>
<keyword evidence="1" id="KW-1133">Transmembrane helix</keyword>